<dbReference type="GO" id="GO:0016829">
    <property type="term" value="F:lyase activity"/>
    <property type="evidence" value="ECO:0007669"/>
    <property type="project" value="InterPro"/>
</dbReference>
<dbReference type="AlphaFoldDB" id="B8FMX0"/>
<name>B8FMX0_DESAL</name>
<dbReference type="eggNOG" id="COG4689">
    <property type="taxonomic scope" value="Bacteria"/>
</dbReference>
<dbReference type="Gene3D" id="2.40.400.10">
    <property type="entry name" value="Acetoacetate decarboxylase-like"/>
    <property type="match status" value="1"/>
</dbReference>
<organism evidence="1 2">
    <name type="scientific">Desulfatibacillum aliphaticivorans</name>
    <dbReference type="NCBI Taxonomy" id="218208"/>
    <lineage>
        <taxon>Bacteria</taxon>
        <taxon>Pseudomonadati</taxon>
        <taxon>Thermodesulfobacteriota</taxon>
        <taxon>Desulfobacteria</taxon>
        <taxon>Desulfobacterales</taxon>
        <taxon>Desulfatibacillaceae</taxon>
        <taxon>Desulfatibacillum</taxon>
    </lineage>
</organism>
<sequence length="264" mass="29798">MKISEKEYQEFFKDLEFRNTAVPSTGELFQMPLVGEKAIQMAAFYTASRSKVMDILPIPELVPVELPNNQTILGIVAIEYHKRNIPNYSEVVVIVPVKIGESVAPPTLEDLMEEGFGGCTLFVRHIAVNTRIATIVGNELLGYSKFQADIRFVNMPEERICVLEDGGEEILTFSVNSKVEEWGDWERNTMSVCTYKNDRIYRLTYKSQTRVAADHQPKGALVFGPHSLGKILDGLDVAKQPVMTLFSPYFQLISDDNNLEVFKP</sequence>
<keyword evidence="2" id="KW-1185">Reference proteome</keyword>
<dbReference type="RefSeq" id="WP_015948887.1">
    <property type="nucleotide sequence ID" value="NC_011768.1"/>
</dbReference>
<evidence type="ECO:0000313" key="2">
    <source>
        <dbReference type="Proteomes" id="UP000000739"/>
    </source>
</evidence>
<dbReference type="KEGG" id="dal:Dalk_4156"/>
<gene>
    <name evidence="1" type="ordered locus">Dalk_4156</name>
</gene>
<dbReference type="InterPro" id="IPR023375">
    <property type="entry name" value="ADC_dom_sf"/>
</dbReference>
<dbReference type="InterPro" id="IPR010451">
    <property type="entry name" value="Acetoacetate_decarboxylase"/>
</dbReference>
<dbReference type="Pfam" id="PF06314">
    <property type="entry name" value="ADC"/>
    <property type="match status" value="1"/>
</dbReference>
<dbReference type="HOGENOM" id="CLU_1052611_0_0_7"/>
<proteinExistence type="predicted"/>
<evidence type="ECO:0008006" key="3">
    <source>
        <dbReference type="Google" id="ProtNLM"/>
    </source>
</evidence>
<dbReference type="Proteomes" id="UP000000739">
    <property type="component" value="Chromosome"/>
</dbReference>
<dbReference type="EMBL" id="CP001322">
    <property type="protein sequence ID" value="ACL05840.1"/>
    <property type="molecule type" value="Genomic_DNA"/>
</dbReference>
<protein>
    <recommendedName>
        <fullName evidence="3">Acetoacetate decarboxylase</fullName>
    </recommendedName>
</protein>
<reference evidence="1 2" key="1">
    <citation type="journal article" date="2012" name="Environ. Microbiol.">
        <title>The genome sequence of Desulfatibacillum alkenivorans AK-01: a blueprint for anaerobic alkane oxidation.</title>
        <authorList>
            <person name="Callaghan A.V."/>
            <person name="Morris B.E."/>
            <person name="Pereira I.A."/>
            <person name="McInerney M.J."/>
            <person name="Austin R.N."/>
            <person name="Groves J.T."/>
            <person name="Kukor J.J."/>
            <person name="Suflita J.M."/>
            <person name="Young L.Y."/>
            <person name="Zylstra G.J."/>
            <person name="Wawrik B."/>
        </authorList>
    </citation>
    <scope>NUCLEOTIDE SEQUENCE [LARGE SCALE GENOMIC DNA]</scope>
    <source>
        <strain evidence="1 2">AK-01</strain>
    </source>
</reference>
<accession>B8FMX0</accession>
<evidence type="ECO:0000313" key="1">
    <source>
        <dbReference type="EMBL" id="ACL05840.1"/>
    </source>
</evidence>
<dbReference type="SUPFAM" id="SSF160104">
    <property type="entry name" value="Acetoacetate decarboxylase-like"/>
    <property type="match status" value="1"/>
</dbReference>